<dbReference type="EMBL" id="SRLO01000367">
    <property type="protein sequence ID" value="TNN58937.1"/>
    <property type="molecule type" value="Genomic_DNA"/>
</dbReference>
<organism evidence="1 2">
    <name type="scientific">Liparis tanakae</name>
    <name type="common">Tanaka's snailfish</name>
    <dbReference type="NCBI Taxonomy" id="230148"/>
    <lineage>
        <taxon>Eukaryota</taxon>
        <taxon>Metazoa</taxon>
        <taxon>Chordata</taxon>
        <taxon>Craniata</taxon>
        <taxon>Vertebrata</taxon>
        <taxon>Euteleostomi</taxon>
        <taxon>Actinopterygii</taxon>
        <taxon>Neopterygii</taxon>
        <taxon>Teleostei</taxon>
        <taxon>Neoteleostei</taxon>
        <taxon>Acanthomorphata</taxon>
        <taxon>Eupercaria</taxon>
        <taxon>Perciformes</taxon>
        <taxon>Cottioidei</taxon>
        <taxon>Cottales</taxon>
        <taxon>Liparidae</taxon>
        <taxon>Liparis</taxon>
    </lineage>
</organism>
<dbReference type="AlphaFoldDB" id="A0A4Z2GZ78"/>
<proteinExistence type="predicted"/>
<sequence length="85" mass="9420">MVLKVNADICRLKGQLGIQLDVCEEQESRQRSAAPPLILQIPANTSLRHISLDSFGGAMMMSLHQISIDPPASRAFEDEDDRTEL</sequence>
<keyword evidence="2" id="KW-1185">Reference proteome</keyword>
<protein>
    <submittedName>
        <fullName evidence="1">Uncharacterized protein</fullName>
    </submittedName>
</protein>
<evidence type="ECO:0000313" key="1">
    <source>
        <dbReference type="EMBL" id="TNN58937.1"/>
    </source>
</evidence>
<comment type="caution">
    <text evidence="1">The sequence shown here is derived from an EMBL/GenBank/DDBJ whole genome shotgun (WGS) entry which is preliminary data.</text>
</comment>
<dbReference type="Proteomes" id="UP000314294">
    <property type="component" value="Unassembled WGS sequence"/>
</dbReference>
<evidence type="ECO:0000313" key="2">
    <source>
        <dbReference type="Proteomes" id="UP000314294"/>
    </source>
</evidence>
<name>A0A4Z2GZ78_9TELE</name>
<accession>A0A4Z2GZ78</accession>
<reference evidence="1 2" key="1">
    <citation type="submission" date="2019-03" db="EMBL/GenBank/DDBJ databases">
        <title>First draft genome of Liparis tanakae, snailfish: a comprehensive survey of snailfish specific genes.</title>
        <authorList>
            <person name="Kim W."/>
            <person name="Song I."/>
            <person name="Jeong J.-H."/>
            <person name="Kim D."/>
            <person name="Kim S."/>
            <person name="Ryu S."/>
            <person name="Song J.Y."/>
            <person name="Lee S.K."/>
        </authorList>
    </citation>
    <scope>NUCLEOTIDE SEQUENCE [LARGE SCALE GENOMIC DNA]</scope>
    <source>
        <tissue evidence="1">Muscle</tissue>
    </source>
</reference>
<gene>
    <name evidence="1" type="ORF">EYF80_030850</name>
</gene>